<name>A0A414L735_9BACE</name>
<dbReference type="AlphaFoldDB" id="A0A414L735"/>
<dbReference type="EMBL" id="QSKV01000010">
    <property type="protein sequence ID" value="RHE90393.1"/>
    <property type="molecule type" value="Genomic_DNA"/>
</dbReference>
<feature type="domain" description="Polysaccharide pyruvyl transferase" evidence="1">
    <location>
        <begin position="15"/>
        <end position="300"/>
    </location>
</feature>
<dbReference type="GO" id="GO:0016740">
    <property type="term" value="F:transferase activity"/>
    <property type="evidence" value="ECO:0007669"/>
    <property type="project" value="UniProtKB-KW"/>
</dbReference>
<reference evidence="2 3" key="1">
    <citation type="submission" date="2018-08" db="EMBL/GenBank/DDBJ databases">
        <title>A genome reference for cultivated species of the human gut microbiota.</title>
        <authorList>
            <person name="Zou Y."/>
            <person name="Xue W."/>
            <person name="Luo G."/>
        </authorList>
    </citation>
    <scope>NUCLEOTIDE SEQUENCE [LARGE SCALE GENOMIC DNA]</scope>
    <source>
        <strain evidence="2 3">AM27-17</strain>
    </source>
</reference>
<dbReference type="RefSeq" id="WP_118222726.1">
    <property type="nucleotide sequence ID" value="NZ_JADNIJ010000010.1"/>
</dbReference>
<keyword evidence="2" id="KW-0808">Transferase</keyword>
<dbReference type="InterPro" id="IPR007345">
    <property type="entry name" value="Polysacch_pyruvyl_Trfase"/>
</dbReference>
<accession>A0A414L735</accession>
<evidence type="ECO:0000313" key="3">
    <source>
        <dbReference type="Proteomes" id="UP000285650"/>
    </source>
</evidence>
<evidence type="ECO:0000259" key="1">
    <source>
        <dbReference type="Pfam" id="PF04230"/>
    </source>
</evidence>
<organism evidence="2 3">
    <name type="scientific">Bacteroides intestinalis</name>
    <dbReference type="NCBI Taxonomy" id="329854"/>
    <lineage>
        <taxon>Bacteria</taxon>
        <taxon>Pseudomonadati</taxon>
        <taxon>Bacteroidota</taxon>
        <taxon>Bacteroidia</taxon>
        <taxon>Bacteroidales</taxon>
        <taxon>Bacteroidaceae</taxon>
        <taxon>Bacteroides</taxon>
    </lineage>
</organism>
<evidence type="ECO:0000313" key="2">
    <source>
        <dbReference type="EMBL" id="RHE90393.1"/>
    </source>
</evidence>
<dbReference type="Proteomes" id="UP000285650">
    <property type="component" value="Unassembled WGS sequence"/>
</dbReference>
<sequence>MKKKVALMTWHHAENYGTAFQAYALKLLIEQHGFEVNLVDYHRLRAPIKLRTLKEISTGFVRRLFQKFKWNKEIFFKFRDDTFNTFYENYFDYTQPCVYNQDFLDLNTEYVGFVCGSDQIWNPELFDARYFLDFVIDKKRLIAYAPSLGVSEFVGQGMKQFMGPLINRFTHLSVREQTGCEIVKELSGRRDVLNVLDPVLMINAELWDQISEDITLPDGEYMFIFFLINNDNYIKEAIKQAEEKRLKAVVLHCTQSEDTRFANIDELTPGQLLTYISHASYVCTDSFHIIVLSIIYSIPFKAFKKYLSDSGMSQNSRITDLLKRLSIVDAEFCAGCTFEANIDYCIVQNKLQEQRMLSFDYLRNALQSLPVLETTNFALLCTCTSPCQGELSSAFQERMSTESNSRYMKVMRKYPFALAEKCYRCKYLDNQKEEDSRMPLFYYDLEKALKNENNISKIYRKYYFPFHAVSCVKKLLLVNR</sequence>
<gene>
    <name evidence="2" type="ORF">DW712_15300</name>
</gene>
<comment type="caution">
    <text evidence="2">The sequence shown here is derived from an EMBL/GenBank/DDBJ whole genome shotgun (WGS) entry which is preliminary data.</text>
</comment>
<proteinExistence type="predicted"/>
<protein>
    <submittedName>
        <fullName evidence="2">Polysaccharide pyruvyl transferase family protein</fullName>
    </submittedName>
</protein>
<dbReference type="Pfam" id="PF04230">
    <property type="entry name" value="PS_pyruv_trans"/>
    <property type="match status" value="1"/>
</dbReference>